<comment type="similarity">
    <text evidence="1 2">Belongs to the phD/YefM antitoxin family.</text>
</comment>
<dbReference type="Proteomes" id="UP000051679">
    <property type="component" value="Unassembled WGS sequence"/>
</dbReference>
<dbReference type="InterPro" id="IPR036165">
    <property type="entry name" value="YefM-like_sf"/>
</dbReference>
<protein>
    <recommendedName>
        <fullName evidence="2">Antitoxin</fullName>
    </recommendedName>
</protein>
<dbReference type="EMBL" id="AYYO01000024">
    <property type="protein sequence ID" value="KRM55268.1"/>
    <property type="molecule type" value="Genomic_DNA"/>
</dbReference>
<evidence type="ECO:0000313" key="4">
    <source>
        <dbReference type="Proteomes" id="UP000051679"/>
    </source>
</evidence>
<dbReference type="AlphaFoldDB" id="A0A0R1ZPY4"/>
<reference evidence="3 4" key="1">
    <citation type="journal article" date="2015" name="Genome Announc.">
        <title>Expanding the biotechnology potential of lactobacilli through comparative genomics of 213 strains and associated genera.</title>
        <authorList>
            <person name="Sun Z."/>
            <person name="Harris H.M."/>
            <person name="McCann A."/>
            <person name="Guo C."/>
            <person name="Argimon S."/>
            <person name="Zhang W."/>
            <person name="Yang X."/>
            <person name="Jeffery I.B."/>
            <person name="Cooney J.C."/>
            <person name="Kagawa T.F."/>
            <person name="Liu W."/>
            <person name="Song Y."/>
            <person name="Salvetti E."/>
            <person name="Wrobel A."/>
            <person name="Rasinkangas P."/>
            <person name="Parkhill J."/>
            <person name="Rea M.C."/>
            <person name="O'Sullivan O."/>
            <person name="Ritari J."/>
            <person name="Douillard F.P."/>
            <person name="Paul Ross R."/>
            <person name="Yang R."/>
            <person name="Briner A.E."/>
            <person name="Felis G.E."/>
            <person name="de Vos W.M."/>
            <person name="Barrangou R."/>
            <person name="Klaenhammer T.R."/>
            <person name="Caufield P.W."/>
            <person name="Cui Y."/>
            <person name="Zhang H."/>
            <person name="O'Toole P.W."/>
        </authorList>
    </citation>
    <scope>NUCLEOTIDE SEQUENCE [LARGE SCALE GENOMIC DNA]</scope>
    <source>
        <strain evidence="3 4">DSM 20505</strain>
    </source>
</reference>
<sequence>MHSISDLKKSPRKIVDQVQDGKPTYILTNSTPQAVIIAAATFDKMVRKLRAYETMADNQKVAERVERYETGKTKLVNYEELTGHKLDESLYDPSDDGWE</sequence>
<accession>A0A0R1ZPY4</accession>
<evidence type="ECO:0000313" key="3">
    <source>
        <dbReference type="EMBL" id="KRM55268.1"/>
    </source>
</evidence>
<evidence type="ECO:0000256" key="1">
    <source>
        <dbReference type="ARBA" id="ARBA00009981"/>
    </source>
</evidence>
<dbReference type="InterPro" id="IPR006442">
    <property type="entry name" value="Antitoxin_Phd/YefM"/>
</dbReference>
<evidence type="ECO:0000256" key="2">
    <source>
        <dbReference type="RuleBase" id="RU362080"/>
    </source>
</evidence>
<dbReference type="NCBIfam" id="TIGR01552">
    <property type="entry name" value="phd_fam"/>
    <property type="match status" value="1"/>
</dbReference>
<gene>
    <name evidence="3" type="ORF">FC18_GL001429</name>
</gene>
<name>A0A0R1ZPY4_9LACO</name>
<dbReference type="Gene3D" id="3.40.1620.10">
    <property type="entry name" value="YefM-like domain"/>
    <property type="match status" value="1"/>
</dbReference>
<proteinExistence type="inferred from homology"/>
<comment type="caution">
    <text evidence="3">The sequence shown here is derived from an EMBL/GenBank/DDBJ whole genome shotgun (WGS) entry which is preliminary data.</text>
</comment>
<dbReference type="STRING" id="1291052.FC18_GL001429"/>
<dbReference type="SUPFAM" id="SSF143120">
    <property type="entry name" value="YefM-like"/>
    <property type="match status" value="1"/>
</dbReference>
<comment type="function">
    <text evidence="2">Antitoxin component of a type II toxin-antitoxin (TA) system.</text>
</comment>
<dbReference type="PATRIC" id="fig|1291052.5.peg.1448"/>
<organism evidence="3 4">
    <name type="scientific">Lacticaseibacillus sharpeae JCM 1186 = DSM 20505</name>
    <dbReference type="NCBI Taxonomy" id="1291052"/>
    <lineage>
        <taxon>Bacteria</taxon>
        <taxon>Bacillati</taxon>
        <taxon>Bacillota</taxon>
        <taxon>Bacilli</taxon>
        <taxon>Lactobacillales</taxon>
        <taxon>Lactobacillaceae</taxon>
        <taxon>Lacticaseibacillus</taxon>
    </lineage>
</organism>
<keyword evidence="4" id="KW-1185">Reference proteome</keyword>
<dbReference type="Pfam" id="PF02604">
    <property type="entry name" value="PhdYeFM_antitox"/>
    <property type="match status" value="1"/>
</dbReference>